<keyword evidence="7" id="KW-0804">Transcription</keyword>
<feature type="region of interest" description="Disordered" evidence="10">
    <location>
        <begin position="613"/>
        <end position="662"/>
    </location>
</feature>
<evidence type="ECO:0000256" key="9">
    <source>
        <dbReference type="ARBA" id="ARBA00048940"/>
    </source>
</evidence>
<evidence type="ECO:0000256" key="8">
    <source>
        <dbReference type="ARBA" id="ARBA00023242"/>
    </source>
</evidence>
<dbReference type="Proteomes" id="UP000248817">
    <property type="component" value="Unassembled WGS sequence"/>
</dbReference>
<evidence type="ECO:0000256" key="7">
    <source>
        <dbReference type="ARBA" id="ARBA00023163"/>
    </source>
</evidence>
<evidence type="ECO:0000256" key="11">
    <source>
        <dbReference type="SAM" id="SignalP"/>
    </source>
</evidence>
<feature type="region of interest" description="Disordered" evidence="10">
    <location>
        <begin position="763"/>
        <end position="805"/>
    </location>
</feature>
<dbReference type="Pfam" id="PF08214">
    <property type="entry name" value="HAT_KAT11"/>
    <property type="match status" value="1"/>
</dbReference>
<keyword evidence="5" id="KW-0007">Acetylation</keyword>
<accession>A0A2V5IHR4</accession>
<dbReference type="PANTHER" id="PTHR31571:SF2">
    <property type="entry name" value="HISTONE ACETYLTRANSFERASE RTT109"/>
    <property type="match status" value="1"/>
</dbReference>
<evidence type="ECO:0000256" key="4">
    <source>
        <dbReference type="ARBA" id="ARBA00022763"/>
    </source>
</evidence>
<proteinExistence type="predicted"/>
<dbReference type="EC" id="2.3.1.48" evidence="2"/>
<keyword evidence="11" id="KW-0732">Signal</keyword>
<keyword evidence="8" id="KW-0539">Nucleus</keyword>
<dbReference type="SMART" id="SM01250">
    <property type="entry name" value="KAT11"/>
    <property type="match status" value="1"/>
</dbReference>
<keyword evidence="13" id="KW-1185">Reference proteome</keyword>
<dbReference type="PANTHER" id="PTHR31571">
    <property type="entry name" value="ALTERED INHERITANCE OF MITOCHONDRIA PROTEIN 6"/>
    <property type="match status" value="1"/>
</dbReference>
<dbReference type="AlphaFoldDB" id="A0A2V5IHR4"/>
<dbReference type="InterPro" id="IPR016849">
    <property type="entry name" value="Rtt109"/>
</dbReference>
<keyword evidence="3" id="KW-0808">Transferase</keyword>
<dbReference type="GO" id="GO:0006355">
    <property type="term" value="P:regulation of DNA-templated transcription"/>
    <property type="evidence" value="ECO:0007669"/>
    <property type="project" value="InterPro"/>
</dbReference>
<evidence type="ECO:0000313" key="12">
    <source>
        <dbReference type="EMBL" id="PYI28030.1"/>
    </source>
</evidence>
<reference evidence="12 13" key="1">
    <citation type="submission" date="2018-02" db="EMBL/GenBank/DDBJ databases">
        <title>The genomes of Aspergillus section Nigri reveals drivers in fungal speciation.</title>
        <authorList>
            <consortium name="DOE Joint Genome Institute"/>
            <person name="Vesth T.C."/>
            <person name="Nybo J."/>
            <person name="Theobald S."/>
            <person name="Brandl J."/>
            <person name="Frisvad J.C."/>
            <person name="Nielsen K.F."/>
            <person name="Lyhne E.K."/>
            <person name="Kogle M.E."/>
            <person name="Kuo A."/>
            <person name="Riley R."/>
            <person name="Clum A."/>
            <person name="Nolan M."/>
            <person name="Lipzen A."/>
            <person name="Salamov A."/>
            <person name="Henrissat B."/>
            <person name="Wiebenga A."/>
            <person name="De vries R.P."/>
            <person name="Grigoriev I.V."/>
            <person name="Mortensen U.H."/>
            <person name="Andersen M.R."/>
            <person name="Baker S.E."/>
        </authorList>
    </citation>
    <scope>NUCLEOTIDE SEQUENCE [LARGE SCALE GENOMIC DNA]</scope>
    <source>
        <strain evidence="12 13">CBS 114.80</strain>
    </source>
</reference>
<evidence type="ECO:0000256" key="6">
    <source>
        <dbReference type="ARBA" id="ARBA00023015"/>
    </source>
</evidence>
<protein>
    <recommendedName>
        <fullName evidence="2">histone acetyltransferase</fullName>
        <ecNumber evidence="2">2.3.1.48</ecNumber>
    </recommendedName>
</protein>
<feature type="compositionally biased region" description="Polar residues" evidence="10">
    <location>
        <begin position="620"/>
        <end position="631"/>
    </location>
</feature>
<name>A0A2V5IHR4_9EURO</name>
<evidence type="ECO:0000256" key="1">
    <source>
        <dbReference type="ARBA" id="ARBA00004123"/>
    </source>
</evidence>
<keyword evidence="4" id="KW-0227">DNA damage</keyword>
<comment type="catalytic activity">
    <reaction evidence="9">
        <text>L-lysyl-[histone] + acetyl-CoA = N(6)-acetyl-L-lysyl-[histone] + CoA + H(+)</text>
        <dbReference type="Rhea" id="RHEA:21992"/>
        <dbReference type="Rhea" id="RHEA-COMP:9845"/>
        <dbReference type="Rhea" id="RHEA-COMP:11338"/>
        <dbReference type="ChEBI" id="CHEBI:15378"/>
        <dbReference type="ChEBI" id="CHEBI:29969"/>
        <dbReference type="ChEBI" id="CHEBI:57287"/>
        <dbReference type="ChEBI" id="CHEBI:57288"/>
        <dbReference type="ChEBI" id="CHEBI:61930"/>
        <dbReference type="EC" id="2.3.1.48"/>
    </reaction>
    <physiologicalReaction direction="left-to-right" evidence="9">
        <dbReference type="Rhea" id="RHEA:21993"/>
    </physiologicalReaction>
</comment>
<feature type="compositionally biased region" description="Polar residues" evidence="10">
    <location>
        <begin position="642"/>
        <end position="662"/>
    </location>
</feature>
<keyword evidence="6" id="KW-0805">Transcription regulation</keyword>
<dbReference type="PROSITE" id="PS51728">
    <property type="entry name" value="RTT109_HAT"/>
    <property type="match status" value="1"/>
</dbReference>
<dbReference type="GO" id="GO:0005634">
    <property type="term" value="C:nucleus"/>
    <property type="evidence" value="ECO:0007669"/>
    <property type="project" value="UniProtKB-SubCell"/>
</dbReference>
<evidence type="ECO:0000256" key="5">
    <source>
        <dbReference type="ARBA" id="ARBA00022990"/>
    </source>
</evidence>
<comment type="subcellular location">
    <subcellularLocation>
        <location evidence="1">Nucleus</location>
    </subcellularLocation>
</comment>
<feature type="compositionally biased region" description="Polar residues" evidence="10">
    <location>
        <begin position="793"/>
        <end position="805"/>
    </location>
</feature>
<evidence type="ECO:0000256" key="3">
    <source>
        <dbReference type="ARBA" id="ARBA00022679"/>
    </source>
</evidence>
<evidence type="ECO:0000256" key="10">
    <source>
        <dbReference type="SAM" id="MobiDB-lite"/>
    </source>
</evidence>
<feature type="signal peptide" evidence="11">
    <location>
        <begin position="1"/>
        <end position="22"/>
    </location>
</feature>
<dbReference type="EMBL" id="KZ825557">
    <property type="protein sequence ID" value="PYI28030.1"/>
    <property type="molecule type" value="Genomic_DNA"/>
</dbReference>
<evidence type="ECO:0000256" key="2">
    <source>
        <dbReference type="ARBA" id="ARBA00013184"/>
    </source>
</evidence>
<feature type="compositionally biased region" description="Low complexity" evidence="10">
    <location>
        <begin position="782"/>
        <end position="792"/>
    </location>
</feature>
<dbReference type="InterPro" id="IPR051236">
    <property type="entry name" value="HAT_RTT109-like"/>
</dbReference>
<evidence type="ECO:0000313" key="13">
    <source>
        <dbReference type="Proteomes" id="UP000248817"/>
    </source>
</evidence>
<dbReference type="GO" id="GO:0006974">
    <property type="term" value="P:DNA damage response"/>
    <property type="evidence" value="ECO:0007669"/>
    <property type="project" value="UniProtKB-KW"/>
</dbReference>
<feature type="chain" id="PRO_5016092575" description="histone acetyltransferase" evidence="11">
    <location>
        <begin position="23"/>
        <end position="818"/>
    </location>
</feature>
<sequence length="818" mass="89551">MVLSRSLLAAASAFLLGSPTEAAGAVTELQSVLKNTHMSNEYGYPTDFTRGVMPIPVHSHNDYWRDIPFYSGLSKGCISTEADVWLYNGTLYVGHDESSLTEKRTLESLYINPILDVLQRQNPTSRFVTSPTRNGVFDTDTSQTLYFFIDLKTSGPETLDAVIKALEPLRARGYLTTLKDNATITEGPVTVIGTGNTPLDLVGPVANRDYFFDAPLDRLDEDQFADVTGLISPIASTNFVAAVGPLSHRKDGQLFGGLSWNFGGGFQFYLSVYASCEIFPVSDLLAEVLPAGVKLTIRHVSSTPTPCPALFAAPPGETSEPTFCENHFLTASVDAEGKDGAEIIVLGVEVLIYSTAHLTTIFVSKADSTGFLHLLQSAPKVSLLRRISQAFLSFLVRTHQRPGVRLVVSLFARAQNQYLFPGSIENEGKHVLDDRGLIKWWCRVFDPILREYEPESGSHEKNALDRQTESAQSSATAFLIVPGCDKFETRGFFPSAARLDSQERPRWRNSYPLHQLCDDPKAPPRCLVPRFPDDPKTRFLIDLDDELPPQSGEDGKSSVAPGQWRSVRSLDQFWEMMSFRQECSSGRLVGFLWLVINPPGLVNSVQMTSSRSVLGDLPEPQSNDALASSLEQPEASEGPSVAQPTDPSGPQPTAETLSVSESTAQRTADASAFFWPEAGRGHAVLSEADYKAAIDFLIEQDFFNQEVSIASTRAWGEKIASLADQLWVGQQVLGRGRTDNPSQQTTEVNTLISSTLVRKRKKVEDEPAQTQVIEKTADEPAPDANAPTADATVSTPLPESTSGVNVLQANLIRKKKKT</sequence>
<dbReference type="GO" id="GO:0032931">
    <property type="term" value="F:histone H3K56 acetyltransferase activity"/>
    <property type="evidence" value="ECO:0007669"/>
    <property type="project" value="TreeGrafter"/>
</dbReference>
<gene>
    <name evidence="12" type="ORF">BP00DRAFT_438764</name>
</gene>
<organism evidence="12 13">
    <name type="scientific">Aspergillus indologenus CBS 114.80</name>
    <dbReference type="NCBI Taxonomy" id="1450541"/>
    <lineage>
        <taxon>Eukaryota</taxon>
        <taxon>Fungi</taxon>
        <taxon>Dikarya</taxon>
        <taxon>Ascomycota</taxon>
        <taxon>Pezizomycotina</taxon>
        <taxon>Eurotiomycetes</taxon>
        <taxon>Eurotiomycetidae</taxon>
        <taxon>Eurotiales</taxon>
        <taxon>Aspergillaceae</taxon>
        <taxon>Aspergillus</taxon>
        <taxon>Aspergillus subgen. Circumdati</taxon>
    </lineage>
</organism>
<dbReference type="InterPro" id="IPR013178">
    <property type="entry name" value="Histone_AcTrfase_Rtt109/CBP"/>
</dbReference>